<dbReference type="SUPFAM" id="SSF48613">
    <property type="entry name" value="Heme oxygenase-like"/>
    <property type="match status" value="1"/>
</dbReference>
<dbReference type="EMBL" id="WNDS01000001">
    <property type="protein sequence ID" value="KAF1016927.1"/>
    <property type="molecule type" value="Genomic_DNA"/>
</dbReference>
<dbReference type="InterPro" id="IPR016053">
    <property type="entry name" value="Haem_Oase-like"/>
</dbReference>
<dbReference type="InterPro" id="IPR016084">
    <property type="entry name" value="Haem_Oase-like_multi-hlx"/>
</dbReference>
<comment type="caution">
    <text evidence="1">The sequence shown here is derived from an EMBL/GenBank/DDBJ whole genome shotgun (WGS) entry which is preliminary data.</text>
</comment>
<gene>
    <name evidence="1" type="ORF">GAK31_00186</name>
</gene>
<name>A0A7V8FJ39_STEMA</name>
<sequence>MSASPAFTPEHQASRAQRLKAAMRQTHDRLDRRIMAARIFDDRARFAGFLRMQYRFHRDIEALYAMPALQALLPGLAQRSRLARIGQDLADLGTMARPGSPRLDADTPLPTALGWLYVADGSNLGGTILYKLAAGLGLDARFGARHLAAHPDGAARHWRAFTSALDALALEDAEEAAVIAGAEAAFRSVNAYVADELG</sequence>
<reference evidence="2" key="1">
    <citation type="journal article" date="2020" name="MBio">
        <title>Horizontal gene transfer to a defensive symbiont with a reduced genome amongst a multipartite beetle microbiome.</title>
        <authorList>
            <person name="Waterworth S.C."/>
            <person name="Florez L.V."/>
            <person name="Rees E.R."/>
            <person name="Hertweck C."/>
            <person name="Kaltenpoth M."/>
            <person name="Kwan J.C."/>
        </authorList>
    </citation>
    <scope>NUCLEOTIDE SEQUENCE [LARGE SCALE GENOMIC DNA]</scope>
</reference>
<proteinExistence type="predicted"/>
<dbReference type="Proteomes" id="UP000487117">
    <property type="component" value="Unassembled WGS sequence"/>
</dbReference>
<protein>
    <recommendedName>
        <fullName evidence="3">Biliverdin-producing heme oxygenase</fullName>
    </recommendedName>
</protein>
<organism evidence="1 2">
    <name type="scientific">Stenotrophomonas maltophilia</name>
    <name type="common">Pseudomonas maltophilia</name>
    <name type="synonym">Xanthomonas maltophilia</name>
    <dbReference type="NCBI Taxonomy" id="40324"/>
    <lineage>
        <taxon>Bacteria</taxon>
        <taxon>Pseudomonadati</taxon>
        <taxon>Pseudomonadota</taxon>
        <taxon>Gammaproteobacteria</taxon>
        <taxon>Lysobacterales</taxon>
        <taxon>Lysobacteraceae</taxon>
        <taxon>Stenotrophomonas</taxon>
        <taxon>Stenotrophomonas maltophilia group</taxon>
    </lineage>
</organism>
<dbReference type="GO" id="GO:0006788">
    <property type="term" value="P:heme oxidation"/>
    <property type="evidence" value="ECO:0007669"/>
    <property type="project" value="InterPro"/>
</dbReference>
<dbReference type="CDD" id="cd19166">
    <property type="entry name" value="HemeO-bac"/>
    <property type="match status" value="1"/>
</dbReference>
<evidence type="ECO:0000313" key="2">
    <source>
        <dbReference type="Proteomes" id="UP000487117"/>
    </source>
</evidence>
<dbReference type="Gene3D" id="1.20.910.10">
    <property type="entry name" value="Heme oxygenase-like"/>
    <property type="match status" value="1"/>
</dbReference>
<evidence type="ECO:0008006" key="3">
    <source>
        <dbReference type="Google" id="ProtNLM"/>
    </source>
</evidence>
<accession>A0A7V8FJ39</accession>
<evidence type="ECO:0000313" key="1">
    <source>
        <dbReference type="EMBL" id="KAF1016927.1"/>
    </source>
</evidence>
<dbReference type="Pfam" id="PF01126">
    <property type="entry name" value="Heme_oxygenase"/>
    <property type="match status" value="1"/>
</dbReference>
<dbReference type="AlphaFoldDB" id="A0A7V8FJ39"/>
<dbReference type="GO" id="GO:0004392">
    <property type="term" value="F:heme oxygenase (decyclizing) activity"/>
    <property type="evidence" value="ECO:0007669"/>
    <property type="project" value="InterPro"/>
</dbReference>